<comment type="subcellular location">
    <subcellularLocation>
        <location evidence="1">Nucleus</location>
    </subcellularLocation>
</comment>
<evidence type="ECO:0000259" key="11">
    <source>
        <dbReference type="PROSITE" id="PS51194"/>
    </source>
</evidence>
<feature type="region of interest" description="Disordered" evidence="9">
    <location>
        <begin position="283"/>
        <end position="422"/>
    </location>
</feature>
<feature type="compositionally biased region" description="Basic and acidic residues" evidence="9">
    <location>
        <begin position="938"/>
        <end position="958"/>
    </location>
</feature>
<feature type="compositionally biased region" description="Basic residues" evidence="9">
    <location>
        <begin position="892"/>
        <end position="901"/>
    </location>
</feature>
<dbReference type="PROSITE" id="PS51194">
    <property type="entry name" value="HELICASE_CTER"/>
    <property type="match status" value="1"/>
</dbReference>
<name>A0A1S3JD58_LINAN</name>
<feature type="domain" description="Helicase C-terminal" evidence="11">
    <location>
        <begin position="1647"/>
        <end position="1829"/>
    </location>
</feature>
<feature type="compositionally biased region" description="Polar residues" evidence="9">
    <location>
        <begin position="835"/>
        <end position="845"/>
    </location>
</feature>
<evidence type="ECO:0000256" key="6">
    <source>
        <dbReference type="ARBA" id="ARBA00022840"/>
    </source>
</evidence>
<keyword evidence="6" id="KW-0067">ATP-binding</keyword>
<evidence type="ECO:0000256" key="4">
    <source>
        <dbReference type="ARBA" id="ARBA00022801"/>
    </source>
</evidence>
<feature type="compositionally biased region" description="Basic residues" evidence="9">
    <location>
        <begin position="974"/>
        <end position="993"/>
    </location>
</feature>
<dbReference type="Gene3D" id="1.20.120.850">
    <property type="entry name" value="SWI2/SNF2 ATPases, N-terminal domain"/>
    <property type="match status" value="1"/>
</dbReference>
<feature type="domain" description="Helicase ATP-binding" evidence="10">
    <location>
        <begin position="1142"/>
        <end position="1325"/>
    </location>
</feature>
<keyword evidence="8" id="KW-0539">Nucleus</keyword>
<feature type="region of interest" description="Disordered" evidence="9">
    <location>
        <begin position="1458"/>
        <end position="1577"/>
    </location>
</feature>
<protein>
    <submittedName>
        <fullName evidence="13">Transcriptional regulator ATRX</fullName>
    </submittedName>
</protein>
<dbReference type="Pfam" id="PF00271">
    <property type="entry name" value="Helicase_C"/>
    <property type="match status" value="1"/>
</dbReference>
<dbReference type="SMART" id="SM00487">
    <property type="entry name" value="DEXDc"/>
    <property type="match status" value="1"/>
</dbReference>
<organism evidence="12 13">
    <name type="scientific">Lingula anatina</name>
    <name type="common">Brachiopod</name>
    <name type="synonym">Lingula unguis</name>
    <dbReference type="NCBI Taxonomy" id="7574"/>
    <lineage>
        <taxon>Eukaryota</taxon>
        <taxon>Metazoa</taxon>
        <taxon>Spiralia</taxon>
        <taxon>Lophotrochozoa</taxon>
        <taxon>Brachiopoda</taxon>
        <taxon>Linguliformea</taxon>
        <taxon>Lingulata</taxon>
        <taxon>Lingulida</taxon>
        <taxon>Linguloidea</taxon>
        <taxon>Lingulidae</taxon>
        <taxon>Lingula</taxon>
    </lineage>
</organism>
<feature type="region of interest" description="Disordered" evidence="9">
    <location>
        <begin position="227"/>
        <end position="261"/>
    </location>
</feature>
<keyword evidence="7" id="KW-0238">DNA-binding</keyword>
<dbReference type="GO" id="GO:0016887">
    <property type="term" value="F:ATP hydrolysis activity"/>
    <property type="evidence" value="ECO:0007669"/>
    <property type="project" value="InterPro"/>
</dbReference>
<dbReference type="STRING" id="7574.A0A1S3JD58"/>
<feature type="region of interest" description="Disordered" evidence="9">
    <location>
        <begin position="2050"/>
        <end position="2133"/>
    </location>
</feature>
<feature type="compositionally biased region" description="Acidic residues" evidence="9">
    <location>
        <begin position="998"/>
        <end position="1019"/>
    </location>
</feature>
<dbReference type="InterPro" id="IPR038718">
    <property type="entry name" value="SNF2-like_sf"/>
</dbReference>
<evidence type="ECO:0000256" key="9">
    <source>
        <dbReference type="SAM" id="MobiDB-lite"/>
    </source>
</evidence>
<evidence type="ECO:0000256" key="7">
    <source>
        <dbReference type="ARBA" id="ARBA00023125"/>
    </source>
</evidence>
<feature type="compositionally biased region" description="Polar residues" evidence="9">
    <location>
        <begin position="107"/>
        <end position="117"/>
    </location>
</feature>
<keyword evidence="4" id="KW-0378">Hydrolase</keyword>
<feature type="region of interest" description="Disordered" evidence="9">
    <location>
        <begin position="622"/>
        <end position="645"/>
    </location>
</feature>
<dbReference type="PROSITE" id="PS51192">
    <property type="entry name" value="HELICASE_ATP_BIND_1"/>
    <property type="match status" value="1"/>
</dbReference>
<feature type="compositionally biased region" description="Basic and acidic residues" evidence="9">
    <location>
        <begin position="1031"/>
        <end position="1047"/>
    </location>
</feature>
<feature type="compositionally biased region" description="Basic and acidic residues" evidence="9">
    <location>
        <begin position="806"/>
        <end position="820"/>
    </location>
</feature>
<dbReference type="CDD" id="cd18793">
    <property type="entry name" value="SF2_C_SNF"/>
    <property type="match status" value="1"/>
</dbReference>
<dbReference type="InterPro" id="IPR000330">
    <property type="entry name" value="SNF2_N"/>
</dbReference>
<dbReference type="SUPFAM" id="SSF52540">
    <property type="entry name" value="P-loop containing nucleoside triphosphate hydrolases"/>
    <property type="match status" value="2"/>
</dbReference>
<dbReference type="KEGG" id="lak:106172184"/>
<dbReference type="InParanoid" id="A0A1S3JD58"/>
<feature type="compositionally biased region" description="Basic residues" evidence="9">
    <location>
        <begin position="74"/>
        <end position="105"/>
    </location>
</feature>
<feature type="compositionally biased region" description="Low complexity" evidence="9">
    <location>
        <begin position="2050"/>
        <end position="2070"/>
    </location>
</feature>
<evidence type="ECO:0000256" key="1">
    <source>
        <dbReference type="ARBA" id="ARBA00004123"/>
    </source>
</evidence>
<dbReference type="GO" id="GO:0003677">
    <property type="term" value="F:DNA binding"/>
    <property type="evidence" value="ECO:0007669"/>
    <property type="project" value="UniProtKB-KW"/>
</dbReference>
<feature type="compositionally biased region" description="Basic residues" evidence="9">
    <location>
        <begin position="283"/>
        <end position="297"/>
    </location>
</feature>
<feature type="compositionally biased region" description="Basic and acidic residues" evidence="9">
    <location>
        <begin position="846"/>
        <end position="874"/>
    </location>
</feature>
<feature type="region of interest" description="Disordered" evidence="9">
    <location>
        <begin position="1932"/>
        <end position="1954"/>
    </location>
</feature>
<feature type="compositionally biased region" description="Basic and acidic residues" evidence="9">
    <location>
        <begin position="1522"/>
        <end position="1550"/>
    </location>
</feature>
<dbReference type="RefSeq" id="XP_013408258.1">
    <property type="nucleotide sequence ID" value="XM_013552804.1"/>
</dbReference>
<reference evidence="13" key="1">
    <citation type="submission" date="2025-08" db="UniProtKB">
        <authorList>
            <consortium name="RefSeq"/>
        </authorList>
    </citation>
    <scope>IDENTIFICATION</scope>
    <source>
        <tissue evidence="13">Gonads</tissue>
    </source>
</reference>
<dbReference type="InterPro" id="IPR014001">
    <property type="entry name" value="Helicase_ATP-bd"/>
</dbReference>
<evidence type="ECO:0000259" key="10">
    <source>
        <dbReference type="PROSITE" id="PS51192"/>
    </source>
</evidence>
<dbReference type="InterPro" id="IPR049730">
    <property type="entry name" value="SNF2/RAD54-like_C"/>
</dbReference>
<dbReference type="GO" id="GO:0004386">
    <property type="term" value="F:helicase activity"/>
    <property type="evidence" value="ECO:0007669"/>
    <property type="project" value="UniProtKB-KW"/>
</dbReference>
<dbReference type="PANTHER" id="PTHR45797">
    <property type="entry name" value="RAD54-LIKE"/>
    <property type="match status" value="1"/>
</dbReference>
<dbReference type="GO" id="GO:0005524">
    <property type="term" value="F:ATP binding"/>
    <property type="evidence" value="ECO:0007669"/>
    <property type="project" value="UniProtKB-KW"/>
</dbReference>
<evidence type="ECO:0000256" key="2">
    <source>
        <dbReference type="ARBA" id="ARBA00007025"/>
    </source>
</evidence>
<dbReference type="InterPro" id="IPR027417">
    <property type="entry name" value="P-loop_NTPase"/>
</dbReference>
<evidence type="ECO:0000313" key="13">
    <source>
        <dbReference type="RefSeq" id="XP_013408258.1"/>
    </source>
</evidence>
<dbReference type="Gene3D" id="3.40.50.300">
    <property type="entry name" value="P-loop containing nucleotide triphosphate hydrolases"/>
    <property type="match status" value="2"/>
</dbReference>
<feature type="compositionally biased region" description="Basic and acidic residues" evidence="9">
    <location>
        <begin position="403"/>
        <end position="422"/>
    </location>
</feature>
<sequence length="2133" mass="239433">MSNTVNNQCRDSNLLFVTALVIRQAPKMEMSGTTCRHWHTHAGAVIQKTEMPSQLRSRKIPGRADVGASTSKVVAKKIKKPERSSKKKEKKAHKPVAGKLSKKPKASNGNKNKNNDPGSFGGKEKIRQQVSLKDKLSKDNDDNDGIKRRTARQCKVEAQTNIKLLSSPGGLFKESKVITDSPKLTLSRTQKVSGNDPGKTNCVNSKTPVKKILSSCKDGDKTTFLQTDKGSEQAKAKTLSKASNETPKSRLTRSSVKEKEIVKPKGKSLYEELLELEKGTVRKLRQRVPPVKRHHSASRSSDEDEANGLINKAIGLSARRPKIARKDIASKPKSSHTSQLKTITSKTKFKQSFQESNSEDSSEEESDVDAIENDDGDRHLEDSSGDSSEEEDISVIKTLSVEEVEKERKAEEEQKKKEEQVDEVKRLKNVLIWKQEQLVDLRQVQRQNTVLEKKIAQLTKSNSSQVIDNNPEVVLRPLTLPECSDDPLESQITKFKDSIKQIESEMTALESAVEVNMELESRLRELQHSKEREQYYEKEEERKKKNEEVQKQTEKALLQLQQENEKLQEMVKKAREDQWKNEQDRMKNETTTLNTVNGMLEGMLKNLMKGIGTQVASQNTAFPGTSMTASGSGAPQQPPGPGFSSGSAFFPGYGWIGSNSLPPGQALAQMADMLAAHTLANAKGQTINQTRLPGQPPSSAARFHISAPTSSAKPATLVSVAESVSSSTSSTLSQSQKAQQPAIVDLTQSPVLSSVPLTNNVASQQLSALSASQAPIPNVDRSRLYFTTTGSLCNTSKLNELASKTADSKGKGEMKTKGSEDSSLTKVDGIKSCNIPKTSVSNKNQDAIKDPVKEKMEKDEAEKTSGNDISKDSDIEILDTSAESSSSEKGNKKSNKGKKGSVSKEKQKGKKKMEIKGSKGKQKKEASSTTKRSLRGSKTHEKKVESDNESEIDTRDDGDIIVVSSEEEEEKKIANGKRKKRSPMRTTKRRTRSRKDESEESESGAEADDDEADDDEESVEGGKKGKKKKNKKEDGTPGQYKRRDIQRLFKRSKLKKETLEAEKAEKERLKRVEEIKKKHHVVQVPDPKSPNKCPVTTKLVLEMDANGKPVIEVNSKLAKKLKPHQVEAVEFQWDCCIETLDTLKKEEGSGCILAHCMGLGKTLSAITLVHTLLSNKVTGLKTCLVVCPLNTVLNWKHELNYWLDKKDRLKVYEIVSVKVNKERSELLKKWHNGGGVMIIGYQMFRILSHSHTKSKVQKEIFTTTLLDPGPDIVICDEGHMLKNDSSAISKAMNKIRTLRRVILTGTPLQNNLSEYHCMVNFVKPNLLGTRKEFSNRFINPITNGQCSDSTPLDVKLMKKRSHVLHEMLSGCVQRRDYSALTKYLPEKYEYILSVRLSPIQMTLYQEYLKRTGRSEAVPKNFFTGASLFQDYHHLHRIWTHPWVLRLEQIRQENRMVDDGASSFAESSEDEESEEEILEEVESTTSPSDISSESAMSLSESESEVSKEGSQKNKKSQGKVSKGSREKNRKEALLKGKGRTEKDVSKEDTKLSKGTRSSSVLSENKKSSKQVPKKKDEDKEIKFRDLDDELRTRIHGEYVRGWKSLRRGGKEFIEEAPKEREKEWWEEYIREEDQHDPALSGKLMLLFDIIRMAEAVGDKVLVFSQSLLSLDLIEQFLARINEQAKAGTNLKKSKKKLNPLYNTWTKNEDYFRIDGSTVAQHRQKYMGDFQDHKNTKGRLFLISTKAGSLGINLEAANRVVIFDASWNPSHDIQSIFRVYRFGQEKPVFVYRFLAQGTMEEKIYQRQVSKQSLAQRVVDEQQIERHFSAADLAELYSFKPERLDDPERKKKPTPKLPKDKILAELLSTRQDWLVGYHEHDSLLQNIEEETLTEEERKTAWEEYENEKQGIFTHLGPAFAPPPPPMQFKFMYPRPQSQPYRNLAPRPAHPPSLGGRPPSLASFPNLNQQLTLGINQHLPPGVPLTPQFHQQLQRQLPNVIQAILKTNPGVSIDELQRRLQQFLKTQLMYHFQAILKQQGFPYKKLPTGAEQAQAQQVQAQQQQAQAQTHQAQAGSTPPATLPFMPSLLPNPVVNLTQTTEERGSTSLSTSIPSATGSGQSMVVKAQVHANGTGDQP</sequence>
<evidence type="ECO:0000313" key="12">
    <source>
        <dbReference type="Proteomes" id="UP000085678"/>
    </source>
</evidence>
<dbReference type="PANTHER" id="PTHR45797:SF3">
    <property type="entry name" value="TRANSCRIPTIONAL REGULATOR ATRX HOMOLOG"/>
    <property type="match status" value="1"/>
</dbReference>
<comment type="similarity">
    <text evidence="2">Belongs to the SNF2/RAD54 helicase family.</text>
</comment>
<keyword evidence="3" id="KW-0547">Nucleotide-binding</keyword>
<dbReference type="Proteomes" id="UP000085678">
    <property type="component" value="Unplaced"/>
</dbReference>
<feature type="compositionally biased region" description="Polar residues" evidence="9">
    <location>
        <begin position="335"/>
        <end position="354"/>
    </location>
</feature>
<dbReference type="Gene3D" id="3.40.50.10810">
    <property type="entry name" value="Tandem AAA-ATPase domain"/>
    <property type="match status" value="1"/>
</dbReference>
<feature type="compositionally biased region" description="Acidic residues" evidence="9">
    <location>
        <begin position="1466"/>
        <end position="1481"/>
    </location>
</feature>
<feature type="compositionally biased region" description="Basic and acidic residues" evidence="9">
    <location>
        <begin position="902"/>
        <end position="917"/>
    </location>
</feature>
<dbReference type="InterPro" id="IPR001650">
    <property type="entry name" value="Helicase_C-like"/>
</dbReference>
<feature type="compositionally biased region" description="Basic and acidic residues" evidence="9">
    <location>
        <begin position="122"/>
        <end position="147"/>
    </location>
</feature>
<feature type="compositionally biased region" description="Acidic residues" evidence="9">
    <location>
        <begin position="383"/>
        <end position="393"/>
    </location>
</feature>
<feature type="compositionally biased region" description="Polar residues" evidence="9">
    <location>
        <begin position="2090"/>
        <end position="2117"/>
    </location>
</feature>
<dbReference type="InterPro" id="IPR044574">
    <property type="entry name" value="ARIP4-like"/>
</dbReference>
<proteinExistence type="inferred from homology"/>
<feature type="compositionally biased region" description="Acidic residues" evidence="9">
    <location>
        <begin position="357"/>
        <end position="375"/>
    </location>
</feature>
<evidence type="ECO:0000256" key="5">
    <source>
        <dbReference type="ARBA" id="ARBA00022806"/>
    </source>
</evidence>
<dbReference type="GeneID" id="106172184"/>
<keyword evidence="12" id="KW-1185">Reference proteome</keyword>
<gene>
    <name evidence="13" type="primary">LOC106172184</name>
</gene>
<feature type="region of interest" description="Disordered" evidence="9">
    <location>
        <begin position="531"/>
        <end position="550"/>
    </location>
</feature>
<evidence type="ECO:0000256" key="8">
    <source>
        <dbReference type="ARBA" id="ARBA00023242"/>
    </source>
</evidence>
<dbReference type="GO" id="GO:0005634">
    <property type="term" value="C:nucleus"/>
    <property type="evidence" value="ECO:0007669"/>
    <property type="project" value="UniProtKB-SubCell"/>
</dbReference>
<dbReference type="SMART" id="SM00490">
    <property type="entry name" value="HELICc"/>
    <property type="match status" value="1"/>
</dbReference>
<feature type="region of interest" description="Disordered" evidence="9">
    <location>
        <begin position="804"/>
        <end position="1047"/>
    </location>
</feature>
<feature type="compositionally biased region" description="Low complexity" evidence="9">
    <location>
        <begin position="1482"/>
        <end position="1499"/>
    </location>
</feature>
<keyword evidence="5" id="KW-0347">Helicase</keyword>
<accession>A0A1S3JD58</accession>
<feature type="region of interest" description="Disordered" evidence="9">
    <location>
        <begin position="44"/>
        <end position="152"/>
    </location>
</feature>
<dbReference type="OrthoDB" id="2020972at2759"/>
<dbReference type="Pfam" id="PF00176">
    <property type="entry name" value="SNF2-rel_dom"/>
    <property type="match status" value="1"/>
</dbReference>
<evidence type="ECO:0000256" key="3">
    <source>
        <dbReference type="ARBA" id="ARBA00022741"/>
    </source>
</evidence>